<dbReference type="AlphaFoldDB" id="A0A3E3DWQ9"/>
<protein>
    <recommendedName>
        <fullName evidence="5">PNPLA domain-containing protein</fullName>
    </recommendedName>
</protein>
<evidence type="ECO:0000256" key="3">
    <source>
        <dbReference type="ARBA" id="ARBA00023098"/>
    </source>
</evidence>
<sequence>MFNFIKKKKTGICFSGGGVKGFAHIGVIKALEENGIKFDMASGNSAGSIVGALYALGIGADEMLDYSLSMEVRDIINYKSVRNKLSFDSAKDFINSFKGITLSPAIDSENIEKFFLGIGGDKLFSDTLIPFYAVSTDLKSGKLVVMDKGRLATAVRASSAIPGVFTPVVSDKYTLVDGLVLNNMPADILKDKGADKVLSINLKKYSKIGTDSTKYFDMLFATIDIMADRSLYDGINASDLVINPYLEDTKLTLDDNYIKQVFDFGYKEAMTNMDKIVKMFGK</sequence>
<dbReference type="EMBL" id="QUSM01000004">
    <property type="protein sequence ID" value="RGD73701.1"/>
    <property type="molecule type" value="Genomic_DNA"/>
</dbReference>
<gene>
    <name evidence="6" type="ORF">DW687_07915</name>
</gene>
<comment type="caution">
    <text evidence="4">Lacks conserved residue(s) required for the propagation of feature annotation.</text>
</comment>
<reference evidence="6 7" key="1">
    <citation type="submission" date="2018-08" db="EMBL/GenBank/DDBJ databases">
        <title>A genome reference for cultivated species of the human gut microbiota.</title>
        <authorList>
            <person name="Zou Y."/>
            <person name="Xue W."/>
            <person name="Luo G."/>
        </authorList>
    </citation>
    <scope>NUCLEOTIDE SEQUENCE [LARGE SCALE GENOMIC DNA]</scope>
    <source>
        <strain evidence="6 7">AM25-6</strain>
    </source>
</reference>
<evidence type="ECO:0000259" key="5">
    <source>
        <dbReference type="PROSITE" id="PS51635"/>
    </source>
</evidence>
<feature type="domain" description="PNPLA" evidence="5">
    <location>
        <begin position="12"/>
        <end position="190"/>
    </location>
</feature>
<keyword evidence="1 4" id="KW-0378">Hydrolase</keyword>
<feature type="active site" description="Proton acceptor" evidence="4">
    <location>
        <position position="177"/>
    </location>
</feature>
<feature type="active site" description="Nucleophile" evidence="4">
    <location>
        <position position="45"/>
    </location>
</feature>
<dbReference type="CDD" id="cd07205">
    <property type="entry name" value="Pat_PNPLA6_PNPLA7_NTE1_like"/>
    <property type="match status" value="1"/>
</dbReference>
<dbReference type="Pfam" id="PF01734">
    <property type="entry name" value="Patatin"/>
    <property type="match status" value="1"/>
</dbReference>
<dbReference type="GO" id="GO:0016042">
    <property type="term" value="P:lipid catabolic process"/>
    <property type="evidence" value="ECO:0007669"/>
    <property type="project" value="UniProtKB-UniRule"/>
</dbReference>
<dbReference type="InterPro" id="IPR016035">
    <property type="entry name" value="Acyl_Trfase/lysoPLipase"/>
</dbReference>
<name>A0A3E3DWQ9_9FIRM</name>
<dbReference type="GO" id="GO:0016787">
    <property type="term" value="F:hydrolase activity"/>
    <property type="evidence" value="ECO:0007669"/>
    <property type="project" value="UniProtKB-UniRule"/>
</dbReference>
<feature type="short sequence motif" description="GXGXXG" evidence="4">
    <location>
        <begin position="16"/>
        <end position="21"/>
    </location>
</feature>
<dbReference type="PANTHER" id="PTHR14226">
    <property type="entry name" value="NEUROPATHY TARGET ESTERASE/SWISS CHEESE D.MELANOGASTER"/>
    <property type="match status" value="1"/>
</dbReference>
<feature type="short sequence motif" description="GXSXG" evidence="4">
    <location>
        <begin position="43"/>
        <end position="47"/>
    </location>
</feature>
<organism evidence="6 7">
    <name type="scientific">Anaerofustis stercorihominis</name>
    <dbReference type="NCBI Taxonomy" id="214853"/>
    <lineage>
        <taxon>Bacteria</taxon>
        <taxon>Bacillati</taxon>
        <taxon>Bacillota</taxon>
        <taxon>Clostridia</taxon>
        <taxon>Eubacteriales</taxon>
        <taxon>Eubacteriaceae</taxon>
        <taxon>Anaerofustis</taxon>
    </lineage>
</organism>
<evidence type="ECO:0000256" key="1">
    <source>
        <dbReference type="ARBA" id="ARBA00022801"/>
    </source>
</evidence>
<evidence type="ECO:0000313" key="6">
    <source>
        <dbReference type="EMBL" id="RGD73701.1"/>
    </source>
</evidence>
<proteinExistence type="predicted"/>
<dbReference type="RefSeq" id="WP_117532345.1">
    <property type="nucleotide sequence ID" value="NZ_QUSM01000004.1"/>
</dbReference>
<keyword evidence="2 4" id="KW-0442">Lipid degradation</keyword>
<dbReference type="PROSITE" id="PS51635">
    <property type="entry name" value="PNPLA"/>
    <property type="match status" value="1"/>
</dbReference>
<dbReference type="Proteomes" id="UP000261212">
    <property type="component" value="Unassembled WGS sequence"/>
</dbReference>
<keyword evidence="3 4" id="KW-0443">Lipid metabolism</keyword>
<dbReference type="InterPro" id="IPR002641">
    <property type="entry name" value="PNPLA_dom"/>
</dbReference>
<dbReference type="InterPro" id="IPR050301">
    <property type="entry name" value="NTE"/>
</dbReference>
<accession>A0A3E3DWQ9</accession>
<dbReference type="PANTHER" id="PTHR14226:SF29">
    <property type="entry name" value="NEUROPATHY TARGET ESTERASE SWS"/>
    <property type="match status" value="1"/>
</dbReference>
<comment type="caution">
    <text evidence="6">The sequence shown here is derived from an EMBL/GenBank/DDBJ whole genome shotgun (WGS) entry which is preliminary data.</text>
</comment>
<dbReference type="Gene3D" id="3.40.1090.10">
    <property type="entry name" value="Cytosolic phospholipase A2 catalytic domain"/>
    <property type="match status" value="2"/>
</dbReference>
<evidence type="ECO:0000313" key="7">
    <source>
        <dbReference type="Proteomes" id="UP000261212"/>
    </source>
</evidence>
<evidence type="ECO:0000256" key="4">
    <source>
        <dbReference type="PROSITE-ProRule" id="PRU01161"/>
    </source>
</evidence>
<evidence type="ECO:0000256" key="2">
    <source>
        <dbReference type="ARBA" id="ARBA00022963"/>
    </source>
</evidence>
<dbReference type="SUPFAM" id="SSF52151">
    <property type="entry name" value="FabD/lysophospholipase-like"/>
    <property type="match status" value="1"/>
</dbReference>